<keyword evidence="1" id="KW-0614">Plasmid</keyword>
<geneLocation type="plasmid" evidence="1">
    <name>pNSL1</name>
</geneLocation>
<protein>
    <submittedName>
        <fullName evidence="1">Uncharacterized protein</fullName>
    </submittedName>
</protein>
<evidence type="ECO:0000313" key="1">
    <source>
        <dbReference type="EMBL" id="AIU93969.1"/>
    </source>
</evidence>
<dbReference type="EMBL" id="KJ605395">
    <property type="protein sequence ID" value="AIU93969.1"/>
    <property type="molecule type" value="Genomic_DNA"/>
</dbReference>
<organism evidence="1">
    <name type="scientific">Rhodococcus sp. NS1</name>
    <dbReference type="NCBI Taxonomy" id="402236"/>
    <lineage>
        <taxon>Bacteria</taxon>
        <taxon>Bacillati</taxon>
        <taxon>Actinomycetota</taxon>
        <taxon>Actinomycetes</taxon>
        <taxon>Mycobacteriales</taxon>
        <taxon>Nocardiaceae</taxon>
        <taxon>Rhodococcus</taxon>
    </lineage>
</organism>
<accession>A0A097SR15</accession>
<proteinExistence type="predicted"/>
<name>A0A097SR15_9NOCA</name>
<reference evidence="1" key="1">
    <citation type="submission" date="2014-03" db="EMBL/GenBank/DDBJ databases">
        <authorList>
            <person name="Zhang G."/>
            <person name="Zhu L."/>
            <person name="Fang P."/>
        </authorList>
    </citation>
    <scope>NUCLEOTIDE SEQUENCE</scope>
    <source>
        <strain evidence="1">NS1</strain>
        <plasmid evidence="1">pNSL1</plasmid>
    </source>
</reference>
<dbReference type="AlphaFoldDB" id="A0A097SR15"/>
<gene>
    <name evidence="1" type="ORF">LRS1606.535</name>
</gene>
<sequence>MALLLLGVVRLLSDWSPTKNERDNDEEDGRSIMKANMPRKFYNKVTAWRSQWSGRKFWQYAMESMWAYGAGVLAARPLP</sequence>